<evidence type="ECO:0000256" key="4">
    <source>
        <dbReference type="SAM" id="MobiDB-lite"/>
    </source>
</evidence>
<evidence type="ECO:0000313" key="7">
    <source>
        <dbReference type="Proteomes" id="UP000799428"/>
    </source>
</evidence>
<keyword evidence="3" id="KW-0012">Acyltransferase</keyword>
<dbReference type="Gene3D" id="3.40.630.30">
    <property type="match status" value="1"/>
</dbReference>
<evidence type="ECO:0000256" key="1">
    <source>
        <dbReference type="ARBA" id="ARBA00009342"/>
    </source>
</evidence>
<keyword evidence="2" id="KW-0808">Transferase</keyword>
<keyword evidence="7" id="KW-1185">Reference proteome</keyword>
<dbReference type="EMBL" id="MU005769">
    <property type="protein sequence ID" value="KAF2710466.1"/>
    <property type="molecule type" value="Genomic_DNA"/>
</dbReference>
<sequence>MKINEHTALITPKILLVPYSAHHVPTYHTWMQSEELQKATASEPLTLEEEYSMQRSWRDDADKLTFICCVAPPPVATLTIPKKPSAACTCTREGEDEEELDLRFSERERVERVRRNIRGGEDDAPERMIGDVNLFLCAADDDDDDDEEDEALNQNPPAGDTDAAAPQALMGEIEIMIASAEHQNRRLGSEILPTFLWYIATSLPRITHEYSGNTNTSTSTSTNKSYYLKFLRVKIGAENVRSIRLFEKVGFKKVTEEANYFGELELRLSVSEMESARSVAAAAAVAVGVVVEEAVYIP</sequence>
<evidence type="ECO:0000313" key="6">
    <source>
        <dbReference type="EMBL" id="KAF2710466.1"/>
    </source>
</evidence>
<dbReference type="PANTHER" id="PTHR13256">
    <property type="entry name" value="N-ACETYLTRANSFERASE 9"/>
    <property type="match status" value="1"/>
</dbReference>
<gene>
    <name evidence="6" type="ORF">K504DRAFT_533412</name>
</gene>
<comment type="similarity">
    <text evidence="1">Belongs to the acetyltransferase family. GNAT subfamily.</text>
</comment>
<feature type="compositionally biased region" description="Acidic residues" evidence="4">
    <location>
        <begin position="139"/>
        <end position="151"/>
    </location>
</feature>
<evidence type="ECO:0000256" key="3">
    <source>
        <dbReference type="ARBA" id="ARBA00023315"/>
    </source>
</evidence>
<organism evidence="6 7">
    <name type="scientific">Pleomassaria siparia CBS 279.74</name>
    <dbReference type="NCBI Taxonomy" id="1314801"/>
    <lineage>
        <taxon>Eukaryota</taxon>
        <taxon>Fungi</taxon>
        <taxon>Dikarya</taxon>
        <taxon>Ascomycota</taxon>
        <taxon>Pezizomycotina</taxon>
        <taxon>Dothideomycetes</taxon>
        <taxon>Pleosporomycetidae</taxon>
        <taxon>Pleosporales</taxon>
        <taxon>Pleomassariaceae</taxon>
        <taxon>Pleomassaria</taxon>
    </lineage>
</organism>
<dbReference type="Pfam" id="PF13302">
    <property type="entry name" value="Acetyltransf_3"/>
    <property type="match status" value="1"/>
</dbReference>
<dbReference type="OrthoDB" id="5043642at2759"/>
<dbReference type="Proteomes" id="UP000799428">
    <property type="component" value="Unassembled WGS sequence"/>
</dbReference>
<reference evidence="6" key="1">
    <citation type="journal article" date="2020" name="Stud. Mycol.">
        <title>101 Dothideomycetes genomes: a test case for predicting lifestyles and emergence of pathogens.</title>
        <authorList>
            <person name="Haridas S."/>
            <person name="Albert R."/>
            <person name="Binder M."/>
            <person name="Bloem J."/>
            <person name="Labutti K."/>
            <person name="Salamov A."/>
            <person name="Andreopoulos B."/>
            <person name="Baker S."/>
            <person name="Barry K."/>
            <person name="Bills G."/>
            <person name="Bluhm B."/>
            <person name="Cannon C."/>
            <person name="Castanera R."/>
            <person name="Culley D."/>
            <person name="Daum C."/>
            <person name="Ezra D."/>
            <person name="Gonzalez J."/>
            <person name="Henrissat B."/>
            <person name="Kuo A."/>
            <person name="Liang C."/>
            <person name="Lipzen A."/>
            <person name="Lutzoni F."/>
            <person name="Magnuson J."/>
            <person name="Mondo S."/>
            <person name="Nolan M."/>
            <person name="Ohm R."/>
            <person name="Pangilinan J."/>
            <person name="Park H.-J."/>
            <person name="Ramirez L."/>
            <person name="Alfaro M."/>
            <person name="Sun H."/>
            <person name="Tritt A."/>
            <person name="Yoshinaga Y."/>
            <person name="Zwiers L.-H."/>
            <person name="Turgeon B."/>
            <person name="Goodwin S."/>
            <person name="Spatafora J."/>
            <person name="Crous P."/>
            <person name="Grigoriev I."/>
        </authorList>
    </citation>
    <scope>NUCLEOTIDE SEQUENCE</scope>
    <source>
        <strain evidence="6">CBS 279.74</strain>
    </source>
</reference>
<dbReference type="InterPro" id="IPR039135">
    <property type="entry name" value="NAT9-like"/>
</dbReference>
<dbReference type="InterPro" id="IPR016181">
    <property type="entry name" value="Acyl_CoA_acyltransferase"/>
</dbReference>
<evidence type="ECO:0000256" key="2">
    <source>
        <dbReference type="ARBA" id="ARBA00022679"/>
    </source>
</evidence>
<protein>
    <recommendedName>
        <fullName evidence="5">N-acetyltransferase domain-containing protein</fullName>
    </recommendedName>
</protein>
<dbReference type="PANTHER" id="PTHR13256:SF16">
    <property type="entry name" value="ALPHA_BETA-TUBULIN-N-ACETYLTRANSFERASE 9"/>
    <property type="match status" value="1"/>
</dbReference>
<accession>A0A6G1KC71</accession>
<feature type="domain" description="N-acetyltransferase" evidence="5">
    <location>
        <begin position="14"/>
        <end position="252"/>
    </location>
</feature>
<feature type="region of interest" description="Disordered" evidence="4">
    <location>
        <begin position="139"/>
        <end position="163"/>
    </location>
</feature>
<dbReference type="GO" id="GO:0008080">
    <property type="term" value="F:N-acetyltransferase activity"/>
    <property type="evidence" value="ECO:0007669"/>
    <property type="project" value="InterPro"/>
</dbReference>
<proteinExistence type="inferred from homology"/>
<dbReference type="AlphaFoldDB" id="A0A6G1KC71"/>
<name>A0A6G1KC71_9PLEO</name>
<dbReference type="SUPFAM" id="SSF55729">
    <property type="entry name" value="Acyl-CoA N-acyltransferases (Nat)"/>
    <property type="match status" value="1"/>
</dbReference>
<evidence type="ECO:0000259" key="5">
    <source>
        <dbReference type="Pfam" id="PF13302"/>
    </source>
</evidence>
<dbReference type="InterPro" id="IPR000182">
    <property type="entry name" value="GNAT_dom"/>
</dbReference>